<dbReference type="PROSITE" id="PS50830">
    <property type="entry name" value="TNASE_3"/>
    <property type="match status" value="1"/>
</dbReference>
<protein>
    <recommendedName>
        <fullName evidence="1">TNase-like domain-containing protein</fullName>
    </recommendedName>
</protein>
<gene>
    <name evidence="2" type="ORF">GHC57_06200</name>
</gene>
<dbReference type="SUPFAM" id="SSF50199">
    <property type="entry name" value="Staphylococcal nuclease"/>
    <property type="match status" value="1"/>
</dbReference>
<organism evidence="2 3">
    <name type="scientific">Roseospira navarrensis</name>
    <dbReference type="NCBI Taxonomy" id="140058"/>
    <lineage>
        <taxon>Bacteria</taxon>
        <taxon>Pseudomonadati</taxon>
        <taxon>Pseudomonadota</taxon>
        <taxon>Alphaproteobacteria</taxon>
        <taxon>Rhodospirillales</taxon>
        <taxon>Rhodospirillaceae</taxon>
        <taxon>Roseospira</taxon>
    </lineage>
</organism>
<name>A0A7X1ZEH3_9PROT</name>
<dbReference type="Gene3D" id="2.40.50.90">
    <property type="match status" value="1"/>
</dbReference>
<dbReference type="Pfam" id="PF00565">
    <property type="entry name" value="SNase"/>
    <property type="match status" value="1"/>
</dbReference>
<dbReference type="OrthoDB" id="7618306at2"/>
<accession>A0A7X1ZEH3</accession>
<dbReference type="InterPro" id="IPR035437">
    <property type="entry name" value="SNase_OB-fold_sf"/>
</dbReference>
<dbReference type="Proteomes" id="UP000434582">
    <property type="component" value="Unassembled WGS sequence"/>
</dbReference>
<evidence type="ECO:0000259" key="1">
    <source>
        <dbReference type="PROSITE" id="PS50830"/>
    </source>
</evidence>
<dbReference type="SMART" id="SM00318">
    <property type="entry name" value="SNc"/>
    <property type="match status" value="1"/>
</dbReference>
<dbReference type="EMBL" id="WIVE01000013">
    <property type="protein sequence ID" value="MQX36106.1"/>
    <property type="molecule type" value="Genomic_DNA"/>
</dbReference>
<dbReference type="AlphaFoldDB" id="A0A7X1ZEH3"/>
<evidence type="ECO:0000313" key="3">
    <source>
        <dbReference type="Proteomes" id="UP000434582"/>
    </source>
</evidence>
<reference evidence="2 3" key="1">
    <citation type="submission" date="2019-10" db="EMBL/GenBank/DDBJ databases">
        <title>Draft whole-genome sequence of the purple nonsulfur photosynthetic bacterium Roseospira navarrensis DSM 15114.</title>
        <authorList>
            <person name="Kyndt J.A."/>
            <person name="Meyer T.E."/>
        </authorList>
    </citation>
    <scope>NUCLEOTIDE SEQUENCE [LARGE SCALE GENOMIC DNA]</scope>
    <source>
        <strain evidence="2 3">DSM 15114</strain>
    </source>
</reference>
<sequence>MTVRRPIWVSSSMVVSPGHAYGCGWGGARGNPFGPAGWPDPLECVQMIHGEGTGGIKRPAAISTACGRRSVLAGAAAWIALRPGGARGGAPARDLEPEPGGRVRALGRDASLILEDGRRVRLCALRLPDPADLPEGATAAETARVTAYAEAARAWLAARAVGASVALWSPEVARDRHGRGLAQVRVGGSDGPWLQAGLLAAGLARVATMPGAAAGAPALLSVEAAARRAGRGLWRDPLYRPRAPGATWPWLGTFQIVRGTVRDAAKVRGRIYLNYGDDWRRDFTVRIDRPSRIGFRVADLLELRRQFIQVRGWLFATNGPMILLDHPAALETRVTLG</sequence>
<evidence type="ECO:0000313" key="2">
    <source>
        <dbReference type="EMBL" id="MQX36106.1"/>
    </source>
</evidence>
<keyword evidence="3" id="KW-1185">Reference proteome</keyword>
<comment type="caution">
    <text evidence="2">The sequence shown here is derived from an EMBL/GenBank/DDBJ whole genome shotgun (WGS) entry which is preliminary data.</text>
</comment>
<feature type="domain" description="TNase-like" evidence="1">
    <location>
        <begin position="71"/>
        <end position="236"/>
    </location>
</feature>
<proteinExistence type="predicted"/>
<dbReference type="InterPro" id="IPR016071">
    <property type="entry name" value="Staphylococal_nuclease_OB-fold"/>
</dbReference>